<protein>
    <recommendedName>
        <fullName evidence="2">Nephrocystin 3-like N-terminal domain-containing protein</fullName>
    </recommendedName>
</protein>
<dbReference type="SUPFAM" id="SSF52540">
    <property type="entry name" value="P-loop containing nucleoside triphosphate hydrolases"/>
    <property type="match status" value="1"/>
</dbReference>
<gene>
    <name evidence="3" type="ORF">WG66_10014</name>
</gene>
<sequence>MDFAGSEHNQRNAHNMVYRDQINTVYRSATPSFNDSIAEKTLQSLAEKAAAHASYDSAQRFPPPNCHPDTRTEMLGTLSEWIDSHTPPIRVYWLYGFAGVGKSAIAQNLAEKYAGKRLAAAFFFSRNDLTRDSLVPFVASIAFQICKSNTSLKDVLGSKIIEALRADPHIFHTPFENQFRKLISEPCLELDPEEWEKLPNLIVIDGLDECINAQSQERLLAIIREVVTAFRPIPLIFLVCSRPEPQIRGAFDHEDFVAILGYLVLESSDMGHRDIILKRYLLDHFRILQKKHRALRHEGALWPGGDAVNRLVKLADGQFTFVVTVIKYIDTGDDQPQDRLNTILRIRGEGESDSPYSALDLLYHQILSTCSEWEKVYSTLRLLVTPHETAGLHLERISWRTPAMITLLLNFREGEVTTLLSRLHSVLQIPDDDDSTIRIAHASFTEFLRDPHRSGGHHTPMMTKSEYCDCVATLLLRTLSGLTPHYPPYHPQSFATALSLWESRLWRADDLVGFSCYWYQYCTKVESPSPELITELGRLDPYSVLAMMVYYNSFVRSCCWRDVIAWSKSIAKSTGRSIEALESFPLQFKIAFPPGTLRRVAFWFTFKLETFLGGSGSLNQFQTDFLQALYSVEEPPLPLPFGESRDVLILPADSNTPDRPNVLLEGWLIARVTKTNGEVFDRICSALNHRENGLGLLLDDILKDACETVTQNLIEADDLIHLKSFMNERLGVFAISTSDDSYSDASYYSIPDAPAT</sequence>
<dbReference type="EMBL" id="LATX01001849">
    <property type="protein sequence ID" value="KTB37398.1"/>
    <property type="molecule type" value="Genomic_DNA"/>
</dbReference>
<dbReference type="Gene3D" id="3.40.50.300">
    <property type="entry name" value="P-loop containing nucleotide triphosphate hydrolases"/>
    <property type="match status" value="1"/>
</dbReference>
<dbReference type="Pfam" id="PF24883">
    <property type="entry name" value="NPHP3_N"/>
    <property type="match status" value="1"/>
</dbReference>
<reference evidence="3 4" key="1">
    <citation type="submission" date="2015-12" db="EMBL/GenBank/DDBJ databases">
        <title>Draft genome sequence of Moniliophthora roreri, the causal agent of frosty pod rot of cacao.</title>
        <authorList>
            <person name="Aime M.C."/>
            <person name="Diaz-Valderrama J.R."/>
            <person name="Kijpornyongpan T."/>
            <person name="Phillips-Mora W."/>
        </authorList>
    </citation>
    <scope>NUCLEOTIDE SEQUENCE [LARGE SCALE GENOMIC DNA]</scope>
    <source>
        <strain evidence="3 4">MCA 2952</strain>
    </source>
</reference>
<name>A0A0W0FM60_MONRR</name>
<dbReference type="eggNOG" id="ENOG502QWK4">
    <property type="taxonomic scope" value="Eukaryota"/>
</dbReference>
<accession>A0A0W0FM60</accession>
<evidence type="ECO:0000313" key="3">
    <source>
        <dbReference type="EMBL" id="KTB37398.1"/>
    </source>
</evidence>
<comment type="caution">
    <text evidence="3">The sequence shown here is derived from an EMBL/GenBank/DDBJ whole genome shotgun (WGS) entry which is preliminary data.</text>
</comment>
<dbReference type="InterPro" id="IPR056884">
    <property type="entry name" value="NPHP3-like_N"/>
</dbReference>
<dbReference type="Proteomes" id="UP000054988">
    <property type="component" value="Unassembled WGS sequence"/>
</dbReference>
<proteinExistence type="predicted"/>
<evidence type="ECO:0000256" key="1">
    <source>
        <dbReference type="ARBA" id="ARBA00022737"/>
    </source>
</evidence>
<organism evidence="3 4">
    <name type="scientific">Moniliophthora roreri</name>
    <name type="common">Frosty pod rot fungus</name>
    <name type="synonym">Monilia roreri</name>
    <dbReference type="NCBI Taxonomy" id="221103"/>
    <lineage>
        <taxon>Eukaryota</taxon>
        <taxon>Fungi</taxon>
        <taxon>Dikarya</taxon>
        <taxon>Basidiomycota</taxon>
        <taxon>Agaricomycotina</taxon>
        <taxon>Agaricomycetes</taxon>
        <taxon>Agaricomycetidae</taxon>
        <taxon>Agaricales</taxon>
        <taxon>Marasmiineae</taxon>
        <taxon>Marasmiaceae</taxon>
        <taxon>Moniliophthora</taxon>
    </lineage>
</organism>
<dbReference type="InterPro" id="IPR027417">
    <property type="entry name" value="P-loop_NTPase"/>
</dbReference>
<dbReference type="PANTHER" id="PTHR10039">
    <property type="entry name" value="AMELOGENIN"/>
    <property type="match status" value="1"/>
</dbReference>
<feature type="domain" description="Nephrocystin 3-like N-terminal" evidence="2">
    <location>
        <begin position="79"/>
        <end position="242"/>
    </location>
</feature>
<evidence type="ECO:0000259" key="2">
    <source>
        <dbReference type="Pfam" id="PF24883"/>
    </source>
</evidence>
<dbReference type="AlphaFoldDB" id="A0A0W0FM60"/>
<dbReference type="PANTHER" id="PTHR10039:SF14">
    <property type="entry name" value="NACHT DOMAIN-CONTAINING PROTEIN"/>
    <property type="match status" value="1"/>
</dbReference>
<evidence type="ECO:0000313" key="4">
    <source>
        <dbReference type="Proteomes" id="UP000054988"/>
    </source>
</evidence>
<keyword evidence="1" id="KW-0677">Repeat</keyword>